<proteinExistence type="predicted"/>
<evidence type="ECO:0000313" key="3">
    <source>
        <dbReference type="Proteomes" id="UP000295221"/>
    </source>
</evidence>
<keyword evidence="1" id="KW-0472">Membrane</keyword>
<evidence type="ECO:0000256" key="1">
    <source>
        <dbReference type="SAM" id="Phobius"/>
    </source>
</evidence>
<dbReference type="Proteomes" id="UP000295221">
    <property type="component" value="Unassembled WGS sequence"/>
</dbReference>
<keyword evidence="1" id="KW-1133">Transmembrane helix</keyword>
<dbReference type="RefSeq" id="WP_262708654.1">
    <property type="nucleotide sequence ID" value="NZ_SLWK01000004.1"/>
</dbReference>
<name>A0A4R2GMJ7_9BACT</name>
<keyword evidence="1" id="KW-0812">Transmembrane</keyword>
<keyword evidence="3" id="KW-1185">Reference proteome</keyword>
<gene>
    <name evidence="2" type="ORF">EV194_104134</name>
</gene>
<reference evidence="2 3" key="1">
    <citation type="submission" date="2019-03" db="EMBL/GenBank/DDBJ databases">
        <title>Genomic Encyclopedia of Type Strains, Phase IV (KMG-IV): sequencing the most valuable type-strain genomes for metagenomic binning, comparative biology and taxonomic classification.</title>
        <authorList>
            <person name="Goeker M."/>
        </authorList>
    </citation>
    <scope>NUCLEOTIDE SEQUENCE [LARGE SCALE GENOMIC DNA]</scope>
    <source>
        <strain evidence="2 3">DSM 24179</strain>
    </source>
</reference>
<organism evidence="2 3">
    <name type="scientific">Natronoflexus pectinivorans</name>
    <dbReference type="NCBI Taxonomy" id="682526"/>
    <lineage>
        <taxon>Bacteria</taxon>
        <taxon>Pseudomonadati</taxon>
        <taxon>Bacteroidota</taxon>
        <taxon>Bacteroidia</taxon>
        <taxon>Marinilabiliales</taxon>
        <taxon>Marinilabiliaceae</taxon>
        <taxon>Natronoflexus</taxon>
    </lineage>
</organism>
<protein>
    <submittedName>
        <fullName evidence="2">Uncharacterized protein</fullName>
    </submittedName>
</protein>
<comment type="caution">
    <text evidence="2">The sequence shown here is derived from an EMBL/GenBank/DDBJ whole genome shotgun (WGS) entry which is preliminary data.</text>
</comment>
<accession>A0A4R2GMJ7</accession>
<sequence length="41" mass="4850">MRLKTEGKSFFLVFSFIEGFTTTYVVVKQVDIICLYVVWIK</sequence>
<dbReference type="EMBL" id="SLWK01000004">
    <property type="protein sequence ID" value="TCO08823.1"/>
    <property type="molecule type" value="Genomic_DNA"/>
</dbReference>
<feature type="transmembrane region" description="Helical" evidence="1">
    <location>
        <begin position="12"/>
        <end position="39"/>
    </location>
</feature>
<evidence type="ECO:0000313" key="2">
    <source>
        <dbReference type="EMBL" id="TCO08823.1"/>
    </source>
</evidence>
<dbReference type="AlphaFoldDB" id="A0A4R2GMJ7"/>